<proteinExistence type="predicted"/>
<gene>
    <name evidence="2" type="ORF">SEPMUDRAFT_151849</name>
</gene>
<keyword evidence="3" id="KW-1185">Reference proteome</keyword>
<evidence type="ECO:0000313" key="3">
    <source>
        <dbReference type="Proteomes" id="UP000016931"/>
    </source>
</evidence>
<dbReference type="RefSeq" id="XP_016757082.1">
    <property type="nucleotide sequence ID" value="XM_016907078.1"/>
</dbReference>
<feature type="compositionally biased region" description="Polar residues" evidence="1">
    <location>
        <begin position="7"/>
        <end position="17"/>
    </location>
</feature>
<reference evidence="2 3" key="1">
    <citation type="journal article" date="2012" name="PLoS Pathog.">
        <title>Diverse lifestyles and strategies of plant pathogenesis encoded in the genomes of eighteen Dothideomycetes fungi.</title>
        <authorList>
            <person name="Ohm R.A."/>
            <person name="Feau N."/>
            <person name="Henrissat B."/>
            <person name="Schoch C.L."/>
            <person name="Horwitz B.A."/>
            <person name="Barry K.W."/>
            <person name="Condon B.J."/>
            <person name="Copeland A.C."/>
            <person name="Dhillon B."/>
            <person name="Glaser F."/>
            <person name="Hesse C.N."/>
            <person name="Kosti I."/>
            <person name="LaButti K."/>
            <person name="Lindquist E.A."/>
            <person name="Lucas S."/>
            <person name="Salamov A.A."/>
            <person name="Bradshaw R.E."/>
            <person name="Ciuffetti L."/>
            <person name="Hamelin R.C."/>
            <person name="Kema G.H.J."/>
            <person name="Lawrence C."/>
            <person name="Scott J.A."/>
            <person name="Spatafora J.W."/>
            <person name="Turgeon B.G."/>
            <person name="de Wit P.J.G.M."/>
            <person name="Zhong S."/>
            <person name="Goodwin S.B."/>
            <person name="Grigoriev I.V."/>
        </authorList>
    </citation>
    <scope>NUCLEOTIDE SEQUENCE [LARGE SCALE GENOMIC DNA]</scope>
    <source>
        <strain evidence="2 3">SO2202</strain>
    </source>
</reference>
<accession>M3CZ76</accession>
<evidence type="ECO:0000256" key="1">
    <source>
        <dbReference type="SAM" id="MobiDB-lite"/>
    </source>
</evidence>
<feature type="region of interest" description="Disordered" evidence="1">
    <location>
        <begin position="1"/>
        <end position="23"/>
    </location>
</feature>
<dbReference type="Proteomes" id="UP000016931">
    <property type="component" value="Unassembled WGS sequence"/>
</dbReference>
<dbReference type="EMBL" id="KB456270">
    <property type="protein sequence ID" value="EMF08961.1"/>
    <property type="molecule type" value="Genomic_DNA"/>
</dbReference>
<organism evidence="2 3">
    <name type="scientific">Sphaerulina musiva (strain SO2202)</name>
    <name type="common">Poplar stem canker fungus</name>
    <name type="synonym">Septoria musiva</name>
    <dbReference type="NCBI Taxonomy" id="692275"/>
    <lineage>
        <taxon>Eukaryota</taxon>
        <taxon>Fungi</taxon>
        <taxon>Dikarya</taxon>
        <taxon>Ascomycota</taxon>
        <taxon>Pezizomycotina</taxon>
        <taxon>Dothideomycetes</taxon>
        <taxon>Dothideomycetidae</taxon>
        <taxon>Mycosphaerellales</taxon>
        <taxon>Mycosphaerellaceae</taxon>
        <taxon>Sphaerulina</taxon>
    </lineage>
</organism>
<dbReference type="AlphaFoldDB" id="M3CZ76"/>
<name>M3CZ76_SPHMS</name>
<dbReference type="HOGENOM" id="CLU_2832818_0_0_1"/>
<evidence type="ECO:0000313" key="2">
    <source>
        <dbReference type="EMBL" id="EMF08961.1"/>
    </source>
</evidence>
<dbReference type="GeneID" id="27904215"/>
<sequence>MLHDNARGTSRCSGDQVENSDKILRKRRESVEIETARACHLHATATSTEARHTKPLFNTSSCIEYV</sequence>
<protein>
    <submittedName>
        <fullName evidence="2">Uncharacterized protein</fullName>
    </submittedName>
</protein>